<feature type="transmembrane region" description="Helical" evidence="1">
    <location>
        <begin position="370"/>
        <end position="387"/>
    </location>
</feature>
<feature type="transmembrane region" description="Helical" evidence="1">
    <location>
        <begin position="456"/>
        <end position="475"/>
    </location>
</feature>
<feature type="transmembrane region" description="Helical" evidence="1">
    <location>
        <begin position="181"/>
        <end position="198"/>
    </location>
</feature>
<feature type="transmembrane region" description="Helical" evidence="1">
    <location>
        <begin position="228"/>
        <end position="256"/>
    </location>
</feature>
<feature type="transmembrane region" description="Helical" evidence="1">
    <location>
        <begin position="203"/>
        <end position="222"/>
    </location>
</feature>
<proteinExistence type="predicted"/>
<reference evidence="2 3" key="1">
    <citation type="journal article" date="2021" name="Front. Microbiol.">
        <title>Comprehensive Comparative Genomics and Phenotyping of Methylobacterium Species.</title>
        <authorList>
            <person name="Alessa O."/>
            <person name="Ogura Y."/>
            <person name="Fujitani Y."/>
            <person name="Takami H."/>
            <person name="Hayashi T."/>
            <person name="Sahin N."/>
            <person name="Tani A."/>
        </authorList>
    </citation>
    <scope>NUCLEOTIDE SEQUENCE [LARGE SCALE GENOMIC DNA]</scope>
    <source>
        <strain evidence="2 3">DSM 23679</strain>
    </source>
</reference>
<keyword evidence="3" id="KW-1185">Reference proteome</keyword>
<organism evidence="2 3">
    <name type="scientific">Methylobacterium cerastii</name>
    <dbReference type="NCBI Taxonomy" id="932741"/>
    <lineage>
        <taxon>Bacteria</taxon>
        <taxon>Pseudomonadati</taxon>
        <taxon>Pseudomonadota</taxon>
        <taxon>Alphaproteobacteria</taxon>
        <taxon>Hyphomicrobiales</taxon>
        <taxon>Methylobacteriaceae</taxon>
        <taxon>Methylobacterium</taxon>
    </lineage>
</organism>
<keyword evidence="1" id="KW-1133">Transmembrane helix</keyword>
<feature type="transmembrane region" description="Helical" evidence="1">
    <location>
        <begin position="268"/>
        <end position="288"/>
    </location>
</feature>
<dbReference type="RefSeq" id="WP_147764091.1">
    <property type="nucleotide sequence ID" value="NZ_BPQG01000025.1"/>
</dbReference>
<name>A0ABQ4QFG7_9HYPH</name>
<dbReference type="EMBL" id="BPQG01000025">
    <property type="protein sequence ID" value="GJD43958.1"/>
    <property type="molecule type" value="Genomic_DNA"/>
</dbReference>
<gene>
    <name evidence="2" type="ORF">AFCDBAGC_1820</name>
</gene>
<evidence type="ECO:0000256" key="1">
    <source>
        <dbReference type="SAM" id="Phobius"/>
    </source>
</evidence>
<feature type="transmembrane region" description="Helical" evidence="1">
    <location>
        <begin position="158"/>
        <end position="175"/>
    </location>
</feature>
<evidence type="ECO:0000313" key="2">
    <source>
        <dbReference type="EMBL" id="GJD43958.1"/>
    </source>
</evidence>
<comment type="caution">
    <text evidence="2">The sequence shown here is derived from an EMBL/GenBank/DDBJ whole genome shotgun (WGS) entry which is preliminary data.</text>
</comment>
<dbReference type="Proteomes" id="UP001055117">
    <property type="component" value="Unassembled WGS sequence"/>
</dbReference>
<sequence>MRIPDGLIGAADLRLWLGAFLLLAMPLCLVLALAVPLGEVADEPSHLMRAASLAQGQLVGHRETITRPDGRAAIAAGVRVDPVWEALARTREPADARIAAAPVDPAVGTGPWGGAGAFAPLYTIATYVPVFYGPAAAGLGLGHALDLSARASARLGRLFNVVAYGLVGACALVLARRGRAWLFAVLALPMALSLAASFNQDGLIVATAILAAALLTVETGAPPGRRRYAAAAVLVALILLAKPPYAPIALMLLLPLPSGTWRQVGAGLLPRLALVAAVVLPAALWTVYATATIATPVPRAAYEAGPLWPGERPATFLGTDPAAQLRVLTADPVRFVTVPARFLLSVKHLVMLSEGTVGILGWHDRHLPKIVVWLWIAALAAAAAGSGRRREGGASLALMAFAAGLALWLVLLSQYLSWTNVGDPRVDGPQGRYLLPILPLFALSMANAATGSRRRVLRFAPIALAAIGLTVVPFATL</sequence>
<evidence type="ECO:0000313" key="3">
    <source>
        <dbReference type="Proteomes" id="UP001055117"/>
    </source>
</evidence>
<keyword evidence="1" id="KW-0472">Membrane</keyword>
<dbReference type="Pfam" id="PF09913">
    <property type="entry name" value="DUF2142"/>
    <property type="match status" value="1"/>
</dbReference>
<evidence type="ECO:0008006" key="4">
    <source>
        <dbReference type="Google" id="ProtNLM"/>
    </source>
</evidence>
<feature type="transmembrane region" description="Helical" evidence="1">
    <location>
        <begin position="394"/>
        <end position="413"/>
    </location>
</feature>
<dbReference type="InterPro" id="IPR018674">
    <property type="entry name" value="DUF2142_membrane"/>
</dbReference>
<keyword evidence="1" id="KW-0812">Transmembrane</keyword>
<protein>
    <recommendedName>
        <fullName evidence="4">DUF2142 domain-containing protein</fullName>
    </recommendedName>
</protein>
<accession>A0ABQ4QFG7</accession>
<feature type="transmembrane region" description="Helical" evidence="1">
    <location>
        <begin position="15"/>
        <end position="38"/>
    </location>
</feature>
<feature type="transmembrane region" description="Helical" evidence="1">
    <location>
        <begin position="433"/>
        <end position="449"/>
    </location>
</feature>